<dbReference type="Gene3D" id="1.20.1250.20">
    <property type="entry name" value="MFS general substrate transporter like domains"/>
    <property type="match status" value="1"/>
</dbReference>
<dbReference type="AlphaFoldDB" id="A0AAD9PTP4"/>
<feature type="transmembrane region" description="Helical" evidence="7">
    <location>
        <begin position="148"/>
        <end position="167"/>
    </location>
</feature>
<dbReference type="EMBL" id="JARQWQ010000135">
    <property type="protein sequence ID" value="KAK2548924.1"/>
    <property type="molecule type" value="Genomic_DNA"/>
</dbReference>
<evidence type="ECO:0000313" key="8">
    <source>
        <dbReference type="EMBL" id="KAK2548924.1"/>
    </source>
</evidence>
<evidence type="ECO:0000256" key="1">
    <source>
        <dbReference type="ARBA" id="ARBA00004127"/>
    </source>
</evidence>
<evidence type="ECO:0000256" key="2">
    <source>
        <dbReference type="ARBA" id="ARBA00007467"/>
    </source>
</evidence>
<evidence type="ECO:0000256" key="7">
    <source>
        <dbReference type="RuleBase" id="RU361113"/>
    </source>
</evidence>
<dbReference type="GO" id="GO:0051453">
    <property type="term" value="P:regulation of intracellular pH"/>
    <property type="evidence" value="ECO:0007669"/>
    <property type="project" value="TreeGrafter"/>
</dbReference>
<protein>
    <recommendedName>
        <fullName evidence="7">Battenin</fullName>
    </recommendedName>
</protein>
<evidence type="ECO:0000256" key="5">
    <source>
        <dbReference type="ARBA" id="ARBA00022989"/>
    </source>
</evidence>
<name>A0AAD9PTP4_ACRCE</name>
<dbReference type="GO" id="GO:0012505">
    <property type="term" value="C:endomembrane system"/>
    <property type="evidence" value="ECO:0007669"/>
    <property type="project" value="UniProtKB-SubCell"/>
</dbReference>
<comment type="similarity">
    <text evidence="2 7">Belongs to the battenin family.</text>
</comment>
<evidence type="ECO:0000313" key="9">
    <source>
        <dbReference type="Proteomes" id="UP001249851"/>
    </source>
</evidence>
<organism evidence="8 9">
    <name type="scientific">Acropora cervicornis</name>
    <name type="common">Staghorn coral</name>
    <dbReference type="NCBI Taxonomy" id="6130"/>
    <lineage>
        <taxon>Eukaryota</taxon>
        <taxon>Metazoa</taxon>
        <taxon>Cnidaria</taxon>
        <taxon>Anthozoa</taxon>
        <taxon>Hexacorallia</taxon>
        <taxon>Scleractinia</taxon>
        <taxon>Astrocoeniina</taxon>
        <taxon>Acroporidae</taxon>
        <taxon>Acropora</taxon>
    </lineage>
</organism>
<comment type="subcellular location">
    <subcellularLocation>
        <location evidence="1">Endomembrane system</location>
        <topology evidence="1">Multi-pass membrane protein</topology>
    </subcellularLocation>
    <subcellularLocation>
        <location evidence="7">Lysosome membrane</location>
        <topology evidence="7">Multi-pass membrane protein</topology>
    </subcellularLocation>
</comment>
<feature type="transmembrane region" description="Helical" evidence="7">
    <location>
        <begin position="242"/>
        <end position="266"/>
    </location>
</feature>
<keyword evidence="7" id="KW-0458">Lysosome</keyword>
<accession>A0AAD9PTP4</accession>
<reference evidence="8" key="2">
    <citation type="journal article" date="2023" name="Science">
        <title>Genomic signatures of disease resistance in endangered staghorn corals.</title>
        <authorList>
            <person name="Vollmer S.V."/>
            <person name="Selwyn J.D."/>
            <person name="Despard B.A."/>
            <person name="Roesel C.L."/>
        </authorList>
    </citation>
    <scope>NUCLEOTIDE SEQUENCE</scope>
    <source>
        <strain evidence="8">K2</strain>
    </source>
</reference>
<dbReference type="Pfam" id="PF02487">
    <property type="entry name" value="CLN3"/>
    <property type="match status" value="1"/>
</dbReference>
<dbReference type="PANTHER" id="PTHR10981:SF0">
    <property type="entry name" value="BATTENIN"/>
    <property type="match status" value="1"/>
</dbReference>
<keyword evidence="5 7" id="KW-1133">Transmembrane helix</keyword>
<feature type="transmembrane region" description="Helical" evidence="7">
    <location>
        <begin position="119"/>
        <end position="142"/>
    </location>
</feature>
<keyword evidence="9" id="KW-1185">Reference proteome</keyword>
<reference evidence="8" key="1">
    <citation type="journal article" date="2023" name="G3 (Bethesda)">
        <title>Whole genome assembly and annotation of the endangered Caribbean coral Acropora cervicornis.</title>
        <authorList>
            <person name="Selwyn J.D."/>
            <person name="Vollmer S.V."/>
        </authorList>
    </citation>
    <scope>NUCLEOTIDE SEQUENCE</scope>
    <source>
        <strain evidence="8">K2</strain>
    </source>
</reference>
<dbReference type="PANTHER" id="PTHR10981">
    <property type="entry name" value="BATTENIN"/>
    <property type="match status" value="1"/>
</dbReference>
<keyword evidence="6 7" id="KW-0472">Membrane</keyword>
<sequence length="435" mass="48080">MYRRMKNALGGWFTKTSTRTPRPADPGTPLNVLCFYIFGTTTFFNQEMLLPAAEDILSGKRLPTATILVAIVTPLMITKMTVPWLVERVSYAVKICAIALSMTTGLVLVGAFEDIRVKLLGIALNAVATGAAEVVFLALSSFYSDVCISAYVAGTGMASLFSPAYYTGLTTWSCISPKTAILITTPLPFLSVLFYTMLDKEHTKGSEIEYTRVDSTTEADSDVQKKFSCSEKLHIALKISPFIIALCLSFFSEYLSMSSVVTTIAFPSSGIDLRDHFIYYTLSYGVGKFIGRSHLFLLSFLPLDDIEFLKCSRTWIFTVLETAHLVFLLLESCFHFVPFIWIIILLCSSIGLLAGMIVVHSPHAAGRRVTPEEREFALGLLTIGNGVGSFLAGLAGLIVEPFLEKGCIRHFPDHQEFCFTRSENTTGWINNIHCY</sequence>
<dbReference type="InterPro" id="IPR003492">
    <property type="entry name" value="Battenin_disease_Cln3"/>
</dbReference>
<proteinExistence type="inferred from homology"/>
<feature type="transmembrane region" description="Helical" evidence="7">
    <location>
        <begin position="337"/>
        <end position="358"/>
    </location>
</feature>
<keyword evidence="3" id="KW-0813">Transport</keyword>
<comment type="caution">
    <text evidence="8">The sequence shown here is derived from an EMBL/GenBank/DDBJ whole genome shotgun (WGS) entry which is preliminary data.</text>
</comment>
<gene>
    <name evidence="8" type="ORF">P5673_030745</name>
</gene>
<dbReference type="InterPro" id="IPR036259">
    <property type="entry name" value="MFS_trans_sf"/>
</dbReference>
<dbReference type="SUPFAM" id="SSF103473">
    <property type="entry name" value="MFS general substrate transporter"/>
    <property type="match status" value="1"/>
</dbReference>
<evidence type="ECO:0000256" key="4">
    <source>
        <dbReference type="ARBA" id="ARBA00022692"/>
    </source>
</evidence>
<evidence type="ECO:0000256" key="6">
    <source>
        <dbReference type="ARBA" id="ARBA00023136"/>
    </source>
</evidence>
<feature type="transmembrane region" description="Helical" evidence="7">
    <location>
        <begin position="65"/>
        <end position="85"/>
    </location>
</feature>
<feature type="transmembrane region" description="Helical" evidence="7">
    <location>
        <begin position="179"/>
        <end position="198"/>
    </location>
</feature>
<dbReference type="FunFam" id="1.20.1250.20:FF:001145">
    <property type="entry name" value="Battenin"/>
    <property type="match status" value="1"/>
</dbReference>
<feature type="transmembrane region" description="Helical" evidence="7">
    <location>
        <begin position="378"/>
        <end position="399"/>
    </location>
</feature>
<dbReference type="GO" id="GO:0005765">
    <property type="term" value="C:lysosomal membrane"/>
    <property type="evidence" value="ECO:0007669"/>
    <property type="project" value="UniProtKB-SubCell"/>
</dbReference>
<dbReference type="Proteomes" id="UP001249851">
    <property type="component" value="Unassembled WGS sequence"/>
</dbReference>
<feature type="transmembrane region" description="Helical" evidence="7">
    <location>
        <begin position="91"/>
        <end position="112"/>
    </location>
</feature>
<evidence type="ECO:0000256" key="3">
    <source>
        <dbReference type="ARBA" id="ARBA00022448"/>
    </source>
</evidence>
<keyword evidence="4 7" id="KW-0812">Transmembrane</keyword>
<dbReference type="PRINTS" id="PR01315">
    <property type="entry name" value="BATTENIN"/>
</dbReference>